<dbReference type="EMBL" id="CP126224">
    <property type="protein sequence ID" value="WIA24108.1"/>
    <property type="molecule type" value="Genomic_DNA"/>
</dbReference>
<evidence type="ECO:0000256" key="8">
    <source>
        <dbReference type="PROSITE-ProRule" id="PRU00259"/>
    </source>
</evidence>
<dbReference type="Proteomes" id="UP001244341">
    <property type="component" value="Chromosome 17b"/>
</dbReference>
<evidence type="ECO:0000256" key="2">
    <source>
        <dbReference type="ARBA" id="ARBA00005462"/>
    </source>
</evidence>
<keyword evidence="4" id="KW-0677">Repeat</keyword>
<sequence>MCAVLQTIASTAAALQDPDPAVRQQAASALSLQAGRSAFNRFRIAVHPSVIDDLVSLLSDEESWVRGSAAAALTHLASGGWWGMQSKIGQAPGAIPALVQMLHDTDAGLGCAAALALRTLAQHHSSNQSSIAAEPGALAGLVALALGQQQQQVVNGTLAQRHGPNQSHIAAEPGALAGLVVLALGAQQQQQQQVVNGALAAMAATALKRLAEGHPVNGARIRREVGRTVSITGWLLLMRAGSRALLQGQQRMGSSSSSSSW</sequence>
<gene>
    <name evidence="9" type="ORF">OEZ85_013708</name>
</gene>
<dbReference type="PANTHER" id="PTHR47249:SF1">
    <property type="entry name" value="VACUOLAR PROTEIN 8"/>
    <property type="match status" value="1"/>
</dbReference>
<evidence type="ECO:0000256" key="3">
    <source>
        <dbReference type="ARBA" id="ARBA00022554"/>
    </source>
</evidence>
<comment type="similarity">
    <text evidence="2">Belongs to the beta-catenin family.</text>
</comment>
<keyword evidence="5" id="KW-0472">Membrane</keyword>
<organism evidence="9 10">
    <name type="scientific">Tetradesmus obliquus</name>
    <name type="common">Green alga</name>
    <name type="synonym">Acutodesmus obliquus</name>
    <dbReference type="NCBI Taxonomy" id="3088"/>
    <lineage>
        <taxon>Eukaryota</taxon>
        <taxon>Viridiplantae</taxon>
        <taxon>Chlorophyta</taxon>
        <taxon>core chlorophytes</taxon>
        <taxon>Chlorophyceae</taxon>
        <taxon>CS clade</taxon>
        <taxon>Sphaeropleales</taxon>
        <taxon>Scenedesmaceae</taxon>
        <taxon>Tetradesmus</taxon>
    </lineage>
</organism>
<keyword evidence="6" id="KW-0449">Lipoprotein</keyword>
<protein>
    <recommendedName>
        <fullName evidence="7">Vacuolar protein 8</fullName>
    </recommendedName>
</protein>
<keyword evidence="10" id="KW-1185">Reference proteome</keyword>
<dbReference type="InterPro" id="IPR011989">
    <property type="entry name" value="ARM-like"/>
</dbReference>
<dbReference type="InterPro" id="IPR000225">
    <property type="entry name" value="Armadillo"/>
</dbReference>
<dbReference type="InterPro" id="IPR016024">
    <property type="entry name" value="ARM-type_fold"/>
</dbReference>
<dbReference type="PANTHER" id="PTHR47249">
    <property type="entry name" value="VACUOLAR PROTEIN 8"/>
    <property type="match status" value="1"/>
</dbReference>
<reference evidence="9 10" key="1">
    <citation type="submission" date="2023-05" db="EMBL/GenBank/DDBJ databases">
        <title>A 100% complete, gapless, phased diploid assembly of the Scenedesmus obliquus UTEX 3031 genome.</title>
        <authorList>
            <person name="Biondi T.C."/>
            <person name="Hanschen E.R."/>
            <person name="Kwon T."/>
            <person name="Eng W."/>
            <person name="Kruse C.P.S."/>
            <person name="Koehler S.I."/>
            <person name="Kunde Y."/>
            <person name="Gleasner C.D."/>
            <person name="You Mak K.T."/>
            <person name="Polle J."/>
            <person name="Hovde B.T."/>
            <person name="Starkenburg S.R."/>
        </authorList>
    </citation>
    <scope>NUCLEOTIDE SEQUENCE [LARGE SCALE GENOMIC DNA]</scope>
    <source>
        <strain evidence="9 10">DOE0152z</strain>
    </source>
</reference>
<comment type="subcellular location">
    <subcellularLocation>
        <location evidence="1">Vacuole membrane</location>
        <topology evidence="1">Lipid-anchor</topology>
    </subcellularLocation>
</comment>
<accession>A0ABY8UX35</accession>
<proteinExistence type="inferred from homology"/>
<evidence type="ECO:0000256" key="4">
    <source>
        <dbReference type="ARBA" id="ARBA00022737"/>
    </source>
</evidence>
<evidence type="ECO:0000313" key="10">
    <source>
        <dbReference type="Proteomes" id="UP001244341"/>
    </source>
</evidence>
<evidence type="ECO:0000256" key="7">
    <source>
        <dbReference type="ARBA" id="ARBA00026209"/>
    </source>
</evidence>
<feature type="repeat" description="ARM" evidence="8">
    <location>
        <begin position="93"/>
        <end position="128"/>
    </location>
</feature>
<keyword evidence="3" id="KW-0926">Vacuole</keyword>
<evidence type="ECO:0000256" key="5">
    <source>
        <dbReference type="ARBA" id="ARBA00023136"/>
    </source>
</evidence>
<dbReference type="Gene3D" id="1.25.10.10">
    <property type="entry name" value="Leucine-rich Repeat Variant"/>
    <property type="match status" value="1"/>
</dbReference>
<evidence type="ECO:0000313" key="9">
    <source>
        <dbReference type="EMBL" id="WIA24108.1"/>
    </source>
</evidence>
<dbReference type="InterPro" id="IPR045156">
    <property type="entry name" value="Vac8"/>
</dbReference>
<dbReference type="SUPFAM" id="SSF48371">
    <property type="entry name" value="ARM repeat"/>
    <property type="match status" value="1"/>
</dbReference>
<dbReference type="Pfam" id="PF13646">
    <property type="entry name" value="HEAT_2"/>
    <property type="match status" value="1"/>
</dbReference>
<name>A0ABY8UX35_TETOB</name>
<dbReference type="PROSITE" id="PS50176">
    <property type="entry name" value="ARM_REPEAT"/>
    <property type="match status" value="1"/>
</dbReference>
<evidence type="ECO:0000256" key="1">
    <source>
        <dbReference type="ARBA" id="ARBA00004592"/>
    </source>
</evidence>
<evidence type="ECO:0000256" key="6">
    <source>
        <dbReference type="ARBA" id="ARBA00023288"/>
    </source>
</evidence>